<dbReference type="Proteomes" id="UP000000663">
    <property type="component" value="Chromosome"/>
</dbReference>
<dbReference type="InterPro" id="IPR030395">
    <property type="entry name" value="GP_PDE_dom"/>
</dbReference>
<dbReference type="PANTHER" id="PTHR46211:SF14">
    <property type="entry name" value="GLYCEROPHOSPHODIESTER PHOSPHODIESTERASE"/>
    <property type="match status" value="1"/>
</dbReference>
<dbReference type="PROSITE" id="PS51704">
    <property type="entry name" value="GP_PDE"/>
    <property type="match status" value="1"/>
</dbReference>
<dbReference type="PATRIC" id="fig|351160.9.peg.778"/>
<feature type="domain" description="GP-PDE" evidence="1">
    <location>
        <begin position="4"/>
        <end position="228"/>
    </location>
</feature>
<organism evidence="2 3">
    <name type="scientific">Methanocella arvoryzae (strain DSM 22066 / NBRC 105507 / MRE50)</name>
    <dbReference type="NCBI Taxonomy" id="351160"/>
    <lineage>
        <taxon>Archaea</taxon>
        <taxon>Methanobacteriati</taxon>
        <taxon>Methanobacteriota</taxon>
        <taxon>Stenosarchaea group</taxon>
        <taxon>Methanomicrobia</taxon>
        <taxon>Methanocellales</taxon>
        <taxon>Methanocellaceae</taxon>
        <taxon>Methanocella</taxon>
    </lineage>
</organism>
<dbReference type="Pfam" id="PF03009">
    <property type="entry name" value="GDPD"/>
    <property type="match status" value="1"/>
</dbReference>
<dbReference type="SUPFAM" id="SSF51695">
    <property type="entry name" value="PLC-like phosphodiesterases"/>
    <property type="match status" value="1"/>
</dbReference>
<name>Q0W287_METAR</name>
<dbReference type="EMBL" id="AM114193">
    <property type="protein sequence ID" value="CAJ37506.1"/>
    <property type="molecule type" value="Genomic_DNA"/>
</dbReference>
<dbReference type="EC" id="3.1.4.46" evidence="2"/>
<evidence type="ECO:0000313" key="3">
    <source>
        <dbReference type="Proteomes" id="UP000000663"/>
    </source>
</evidence>
<dbReference type="GO" id="GO:0008889">
    <property type="term" value="F:glycerophosphodiester phosphodiesterase activity"/>
    <property type="evidence" value="ECO:0007669"/>
    <property type="project" value="UniProtKB-EC"/>
</dbReference>
<dbReference type="eggNOG" id="arCOG00701">
    <property type="taxonomic scope" value="Archaea"/>
</dbReference>
<sequence>MYDFMVIGHRGAAGYEPENTLRSFQKAIELGVDWIELDVRRTADGHIVVMHDDTVERTTNGRGKVSEMSLADIRKLDAGKGEKVPTLQEAIDLVKSGQKKLIIELKLEGLENDVIDIVEKNNFSEDCIISSFFYYSIRRVKELRPGIMTAAIASKLPIEFHRLHNDFLADTIFLRKDIVSRDIVDEAHRDGFLVCVWNIDDSRDVARYADMGVDFISSNYPDRLRQIEPHAVTA</sequence>
<accession>Q0W287</accession>
<dbReference type="STRING" id="351160.RCIX2417"/>
<dbReference type="Gene3D" id="3.20.20.190">
    <property type="entry name" value="Phosphatidylinositol (PI) phosphodiesterase"/>
    <property type="match status" value="1"/>
</dbReference>
<dbReference type="PANTHER" id="PTHR46211">
    <property type="entry name" value="GLYCEROPHOSPHORYL DIESTER PHOSPHODIESTERASE"/>
    <property type="match status" value="1"/>
</dbReference>
<protein>
    <submittedName>
        <fullName evidence="2">Glycerophosphodiester phosphodiesterase</fullName>
        <ecNumber evidence="2">3.1.4.46</ecNumber>
    </submittedName>
</protein>
<dbReference type="GO" id="GO:0006629">
    <property type="term" value="P:lipid metabolic process"/>
    <property type="evidence" value="ECO:0007669"/>
    <property type="project" value="InterPro"/>
</dbReference>
<dbReference type="KEGG" id="rci:RCIX2417"/>
<dbReference type="InterPro" id="IPR017946">
    <property type="entry name" value="PLC-like_Pdiesterase_TIM-brl"/>
</dbReference>
<gene>
    <name evidence="2" type="primary">glpQ</name>
    <name evidence="2" type="ORF">RCIX2417</name>
</gene>
<reference evidence="2 3" key="1">
    <citation type="journal article" date="2006" name="Science">
        <title>Genome of rice cluster I archaea -- the key methane producers in the rice rhizosphere.</title>
        <authorList>
            <person name="Erkel C."/>
            <person name="Kube M."/>
            <person name="Reinhardt R."/>
            <person name="Liesack W."/>
        </authorList>
    </citation>
    <scope>NUCLEOTIDE SEQUENCE [LARGE SCALE GENOMIC DNA]</scope>
    <source>
        <strain evidence="3">DSM 22066 / NBRC 105507 / MRE50</strain>
    </source>
</reference>
<keyword evidence="3" id="KW-1185">Reference proteome</keyword>
<proteinExistence type="predicted"/>
<dbReference type="AlphaFoldDB" id="Q0W287"/>
<keyword evidence="2" id="KW-0378">Hydrolase</keyword>
<evidence type="ECO:0000259" key="1">
    <source>
        <dbReference type="PROSITE" id="PS51704"/>
    </source>
</evidence>
<evidence type="ECO:0000313" key="2">
    <source>
        <dbReference type="EMBL" id="CAJ37506.1"/>
    </source>
</evidence>